<organism evidence="2 3">
    <name type="scientific">Enterococcus faecalis</name>
    <name type="common">Streptococcus faecalis</name>
    <dbReference type="NCBI Taxonomy" id="1351"/>
    <lineage>
        <taxon>Bacteria</taxon>
        <taxon>Bacillati</taxon>
        <taxon>Bacillota</taxon>
        <taxon>Bacilli</taxon>
        <taxon>Lactobacillales</taxon>
        <taxon>Enterococcaceae</taxon>
        <taxon>Enterococcus</taxon>
    </lineage>
</organism>
<dbReference type="NCBIfam" id="NF047498">
    <property type="entry name" value="LIC_12616_fam"/>
    <property type="match status" value="1"/>
</dbReference>
<dbReference type="Proteomes" id="UP000244140">
    <property type="component" value="Unassembled WGS sequence"/>
</dbReference>
<evidence type="ECO:0000313" key="2">
    <source>
        <dbReference type="EMBL" id="PTN77584.1"/>
    </source>
</evidence>
<evidence type="ECO:0000259" key="1">
    <source>
        <dbReference type="Pfam" id="PF23961"/>
    </source>
</evidence>
<reference evidence="2 3" key="1">
    <citation type="submission" date="2018-04" db="EMBL/GenBank/DDBJ databases">
        <authorList>
            <person name="Van Tyne D."/>
        </authorList>
    </citation>
    <scope>NUCLEOTIDE SEQUENCE [LARGE SCALE GENOMIC DNA]</scope>
    <source>
        <strain evidence="2 3">B2535</strain>
    </source>
</reference>
<comment type="caution">
    <text evidence="2">The sequence shown here is derived from an EMBL/GenBank/DDBJ whole genome shotgun (WGS) entry which is preliminary data.</text>
</comment>
<evidence type="ECO:0000313" key="3">
    <source>
        <dbReference type="Proteomes" id="UP000244140"/>
    </source>
</evidence>
<feature type="domain" description="Phage neck terminator protein gp12-like" evidence="1">
    <location>
        <begin position="16"/>
        <end position="152"/>
    </location>
</feature>
<gene>
    <name evidence="2" type="ORF">DAI13_07440</name>
</gene>
<dbReference type="RefSeq" id="WP_002400010.1">
    <property type="nucleotide sequence ID" value="NZ_JALSDK010000001.1"/>
</dbReference>
<dbReference type="EMBL" id="PZZH01000001">
    <property type="protein sequence ID" value="PTN77584.1"/>
    <property type="molecule type" value="Genomic_DNA"/>
</dbReference>
<name>A0A855U3V7_ENTFL</name>
<accession>A0A855U3V7</accession>
<proteinExistence type="predicted"/>
<dbReference type="AlphaFoldDB" id="A0A855U3V7"/>
<dbReference type="Pfam" id="PF23961">
    <property type="entry name" value="Phage_tail_terminator_9"/>
    <property type="match status" value="1"/>
</dbReference>
<protein>
    <recommendedName>
        <fullName evidence="1">Phage neck terminator protein gp12-like domain-containing protein</fullName>
    </recommendedName>
</protein>
<sequence length="158" mass="17882">MPQINGAFSYELLADELIAIVKKSTGLQLIESSTAGPQPDKPFFSYEVISPYIPVTIDVTDNEVFELVVSIKCHTDSSIQALNLSEQLRKYLNSFSVKVGLQNSRITLVKTTQSKKRDNFISIDYERLAGFDARFRVQDSYVDNAVIIENIELREENK</sequence>
<dbReference type="InterPro" id="IPR057087">
    <property type="entry name" value="Gp12-like"/>
</dbReference>